<keyword evidence="3" id="KW-0813">Transport</keyword>
<evidence type="ECO:0000256" key="7">
    <source>
        <dbReference type="SAM" id="Phobius"/>
    </source>
</evidence>
<comment type="caution">
    <text evidence="8">The sequence shown here is derived from an EMBL/GenBank/DDBJ whole genome shotgun (WGS) entry which is preliminary data.</text>
</comment>
<evidence type="ECO:0000256" key="6">
    <source>
        <dbReference type="ARBA" id="ARBA00023136"/>
    </source>
</evidence>
<comment type="subcellular location">
    <subcellularLocation>
        <location evidence="1">Membrane</location>
    </subcellularLocation>
</comment>
<dbReference type="PANTHER" id="PTHR31376">
    <property type="entry name" value="OS09G0467300 PROTEIN-RELATED"/>
    <property type="match status" value="1"/>
</dbReference>
<organism evidence="8">
    <name type="scientific">Medicago truncatula</name>
    <name type="common">Barrel medic</name>
    <name type="synonym">Medicago tribuloides</name>
    <dbReference type="NCBI Taxonomy" id="3880"/>
    <lineage>
        <taxon>Eukaryota</taxon>
        <taxon>Viridiplantae</taxon>
        <taxon>Streptophyta</taxon>
        <taxon>Embryophyta</taxon>
        <taxon>Tracheophyta</taxon>
        <taxon>Spermatophyta</taxon>
        <taxon>Magnoliopsida</taxon>
        <taxon>eudicotyledons</taxon>
        <taxon>Gunneridae</taxon>
        <taxon>Pentapetalae</taxon>
        <taxon>rosids</taxon>
        <taxon>fabids</taxon>
        <taxon>Fabales</taxon>
        <taxon>Fabaceae</taxon>
        <taxon>Papilionoideae</taxon>
        <taxon>50 kb inversion clade</taxon>
        <taxon>NPAAA clade</taxon>
        <taxon>Hologalegina</taxon>
        <taxon>IRL clade</taxon>
        <taxon>Trifolieae</taxon>
        <taxon>Medicago</taxon>
    </lineage>
</organism>
<evidence type="ECO:0000256" key="1">
    <source>
        <dbReference type="ARBA" id="ARBA00004370"/>
    </source>
</evidence>
<evidence type="ECO:0000313" key="8">
    <source>
        <dbReference type="EMBL" id="RHN74770.1"/>
    </source>
</evidence>
<dbReference type="EMBL" id="PSQE01000002">
    <property type="protein sequence ID" value="RHN74770.1"/>
    <property type="molecule type" value="Genomic_DNA"/>
</dbReference>
<dbReference type="InterPro" id="IPR030182">
    <property type="entry name" value="PUP_plant"/>
</dbReference>
<dbReference type="PANTHER" id="PTHR31376:SF101">
    <property type="entry name" value="PURINE PERMEASE 19-RELATED"/>
    <property type="match status" value="1"/>
</dbReference>
<feature type="transmembrane region" description="Helical" evidence="7">
    <location>
        <begin position="30"/>
        <end position="51"/>
    </location>
</feature>
<feature type="transmembrane region" description="Helical" evidence="7">
    <location>
        <begin position="103"/>
        <end position="127"/>
    </location>
</feature>
<comment type="similarity">
    <text evidence="2">Belongs to the purine permeases (TC 2.A.7.14) family.</text>
</comment>
<evidence type="ECO:0000256" key="4">
    <source>
        <dbReference type="ARBA" id="ARBA00022692"/>
    </source>
</evidence>
<protein>
    <submittedName>
        <fullName evidence="8">Putative purine permease, plant</fullName>
    </submittedName>
</protein>
<dbReference type="Proteomes" id="UP000265566">
    <property type="component" value="Chromosome 2"/>
</dbReference>
<feature type="transmembrane region" description="Helical" evidence="7">
    <location>
        <begin position="134"/>
        <end position="152"/>
    </location>
</feature>
<reference evidence="8" key="1">
    <citation type="journal article" date="2018" name="Nat. Plants">
        <title>Whole-genome landscape of Medicago truncatula symbiotic genes.</title>
        <authorList>
            <person name="Pecrix Y."/>
            <person name="Gamas P."/>
            <person name="Carrere S."/>
        </authorList>
    </citation>
    <scope>NUCLEOTIDE SEQUENCE</scope>
    <source>
        <tissue evidence="8">Leaves</tissue>
    </source>
</reference>
<dbReference type="Pfam" id="PF16913">
    <property type="entry name" value="PUNUT"/>
    <property type="match status" value="1"/>
</dbReference>
<evidence type="ECO:0000256" key="3">
    <source>
        <dbReference type="ARBA" id="ARBA00022448"/>
    </source>
</evidence>
<evidence type="ECO:0000256" key="5">
    <source>
        <dbReference type="ARBA" id="ARBA00022989"/>
    </source>
</evidence>
<sequence>MADTENETSSHYHPTTQDEQFVFYLSHWKWWFAVILNTFLSLMGQSSAVMLGRFYFDQGGKSLWMNTLLQTIAFPILFIPLFLFPQAKNTFETTMHSSIHTLIIIYFSLGILLACDYFMYSIGLLYLPVSTYSLICASQLAFNALFSFFYQFSKTHFFYTEHCVSLNLISFTYCTSF</sequence>
<dbReference type="AlphaFoldDB" id="A0A396J9F2"/>
<keyword evidence="5 7" id="KW-1133">Transmembrane helix</keyword>
<evidence type="ECO:0000256" key="2">
    <source>
        <dbReference type="ARBA" id="ARBA00006213"/>
    </source>
</evidence>
<dbReference type="GO" id="GO:0005345">
    <property type="term" value="F:purine nucleobase transmembrane transporter activity"/>
    <property type="evidence" value="ECO:0007669"/>
    <property type="project" value="UniProtKB-ARBA"/>
</dbReference>
<accession>A0A396J9F2</accession>
<keyword evidence="6 7" id="KW-0472">Membrane</keyword>
<gene>
    <name evidence="8" type="ORF">MtrunA17_Chr2g0313931</name>
</gene>
<dbReference type="GO" id="GO:0015211">
    <property type="term" value="F:purine nucleoside transmembrane transporter activity"/>
    <property type="evidence" value="ECO:0007669"/>
    <property type="project" value="InterPro"/>
</dbReference>
<name>A0A396J9F2_MEDTR</name>
<keyword evidence="4 7" id="KW-0812">Transmembrane</keyword>
<proteinExistence type="inferred from homology"/>
<dbReference type="GO" id="GO:0016020">
    <property type="term" value="C:membrane"/>
    <property type="evidence" value="ECO:0007669"/>
    <property type="project" value="UniProtKB-SubCell"/>
</dbReference>
<feature type="transmembrane region" description="Helical" evidence="7">
    <location>
        <begin position="63"/>
        <end position="83"/>
    </location>
</feature>
<dbReference type="Gramene" id="rna10883">
    <property type="protein sequence ID" value="RHN74770.1"/>
    <property type="gene ID" value="gene10883"/>
</dbReference>